<gene>
    <name evidence="4" type="ORF">E4V82_22915</name>
</gene>
<name>A0A5N7IUD9_9CLOT</name>
<keyword evidence="2" id="KW-0547">Nucleotide-binding</keyword>
<dbReference type="PANTHER" id="PTHR13504:SF40">
    <property type="entry name" value="FIDO DOMAIN-CONTAINING PROTEIN"/>
    <property type="match status" value="1"/>
</dbReference>
<dbReference type="AlphaFoldDB" id="A0A5N7IUD9"/>
<feature type="binding site" evidence="2">
    <location>
        <begin position="268"/>
        <end position="269"/>
    </location>
    <ligand>
        <name>ATP</name>
        <dbReference type="ChEBI" id="CHEBI:30616"/>
    </ligand>
</feature>
<evidence type="ECO:0000313" key="5">
    <source>
        <dbReference type="Proteomes" id="UP000342249"/>
    </source>
</evidence>
<dbReference type="Gene3D" id="1.10.10.10">
    <property type="entry name" value="Winged helix-like DNA-binding domain superfamily/Winged helix DNA-binding domain"/>
    <property type="match status" value="1"/>
</dbReference>
<protein>
    <submittedName>
        <fullName evidence="4">Fic family protein</fullName>
    </submittedName>
</protein>
<comment type="caution">
    <text evidence="4">The sequence shown here is derived from an EMBL/GenBank/DDBJ whole genome shotgun (WGS) entry which is preliminary data.</text>
</comment>
<evidence type="ECO:0000256" key="2">
    <source>
        <dbReference type="PIRSR" id="PIRSR640198-2"/>
    </source>
</evidence>
<dbReference type="InterPro" id="IPR040198">
    <property type="entry name" value="Fido_containing"/>
</dbReference>
<feature type="domain" description="Fido" evidence="3">
    <location>
        <begin position="138"/>
        <end position="290"/>
    </location>
</feature>
<proteinExistence type="predicted"/>
<keyword evidence="2" id="KW-0067">ATP-binding</keyword>
<accession>A0A5N7IUD9</accession>
<dbReference type="Proteomes" id="UP000342249">
    <property type="component" value="Unassembled WGS sequence"/>
</dbReference>
<dbReference type="RefSeq" id="WP_152754058.1">
    <property type="nucleotide sequence ID" value="NZ_SPSE01000052.1"/>
</dbReference>
<dbReference type="SUPFAM" id="SSF46785">
    <property type="entry name" value="Winged helix' DNA-binding domain"/>
    <property type="match status" value="1"/>
</dbReference>
<dbReference type="SUPFAM" id="SSF140931">
    <property type="entry name" value="Fic-like"/>
    <property type="match status" value="1"/>
</dbReference>
<dbReference type="InterPro" id="IPR003812">
    <property type="entry name" value="Fido"/>
</dbReference>
<evidence type="ECO:0000313" key="4">
    <source>
        <dbReference type="EMBL" id="MPQ64917.1"/>
    </source>
</evidence>
<feature type="active site" evidence="1">
    <location>
        <position position="227"/>
    </location>
</feature>
<dbReference type="InterPro" id="IPR036388">
    <property type="entry name" value="WH-like_DNA-bd_sf"/>
</dbReference>
<evidence type="ECO:0000259" key="3">
    <source>
        <dbReference type="PROSITE" id="PS51459"/>
    </source>
</evidence>
<dbReference type="PROSITE" id="PS51459">
    <property type="entry name" value="FIDO"/>
    <property type="match status" value="1"/>
</dbReference>
<dbReference type="GO" id="GO:0005524">
    <property type="term" value="F:ATP binding"/>
    <property type="evidence" value="ECO:0007669"/>
    <property type="project" value="UniProtKB-KW"/>
</dbReference>
<dbReference type="PANTHER" id="PTHR13504">
    <property type="entry name" value="FIDO DOMAIN-CONTAINING PROTEIN DDB_G0283145"/>
    <property type="match status" value="1"/>
</dbReference>
<reference evidence="4 5" key="1">
    <citation type="journal article" date="2019" name="Lett. Appl. Microbiol.">
        <title>A case of 'blown pack' spoilage of vacuum-packaged pork likely associated with Clostridium estertheticum in Canada.</title>
        <authorList>
            <person name="Zhang P."/>
            <person name="Ward P."/>
            <person name="McMullen L.M."/>
            <person name="Yang X."/>
        </authorList>
    </citation>
    <scope>NUCLEOTIDE SEQUENCE [LARGE SCALE GENOMIC DNA]</scope>
    <source>
        <strain evidence="4 5">MA19</strain>
    </source>
</reference>
<dbReference type="EMBL" id="SPSF01000059">
    <property type="protein sequence ID" value="MPQ64917.1"/>
    <property type="molecule type" value="Genomic_DNA"/>
</dbReference>
<organism evidence="4 5">
    <name type="scientific">Clostridium estertheticum</name>
    <dbReference type="NCBI Taxonomy" id="238834"/>
    <lineage>
        <taxon>Bacteria</taxon>
        <taxon>Bacillati</taxon>
        <taxon>Bacillota</taxon>
        <taxon>Clostridia</taxon>
        <taxon>Eubacteriales</taxon>
        <taxon>Clostridiaceae</taxon>
        <taxon>Clostridium</taxon>
    </lineage>
</organism>
<feature type="binding site" evidence="2">
    <location>
        <position position="276"/>
    </location>
    <ligand>
        <name>ATP</name>
        <dbReference type="ChEBI" id="CHEBI:30616"/>
    </ligand>
</feature>
<feature type="binding site" evidence="2">
    <location>
        <begin position="231"/>
        <end position="238"/>
    </location>
    <ligand>
        <name>ATP</name>
        <dbReference type="ChEBI" id="CHEBI:30616"/>
    </ligand>
</feature>
<dbReference type="Pfam" id="PF02661">
    <property type="entry name" value="Fic"/>
    <property type="match status" value="1"/>
</dbReference>
<dbReference type="Gene3D" id="1.10.3290.10">
    <property type="entry name" value="Fido-like domain"/>
    <property type="match status" value="1"/>
</dbReference>
<dbReference type="InterPro" id="IPR036390">
    <property type="entry name" value="WH_DNA-bd_sf"/>
</dbReference>
<sequence length="406" mass="47612">MEYKLLSSIFYSDNSKYEDLYKSRLNSESTYKFNFKVNEYDAFVVINHDILQRAQTIMELDRDLLETMHSVPQIALDQYRKRCLIDEIKMTNEIEGVNSTRKEINDILNDITEKNKRKRLYGLVKKYELLIDEEIKLTECEDIRKLYNELVLKDVVDEDSKNEPDGTIFRKDKVYVQNPSGKTIHNGTYPEEKIIREMSSGLNILNNKDYNYLIRIAVFHYIFGYIHPFYDGNGRTSRFISSYLLSRKLQILVSYRLSYTIKENIGSYYKSFKEANDEKNRGDLTIFVIKFFDMLIKSLQDLCGSLEEKDLKLNYFGDISNRLCKQDEKKSSILYILIQNTLFGESGLSVEELSEISETGMSKVRSSLKELEEKEILYITKDGRKKLYDVDLDAMSKLDLQDGTLT</sequence>
<dbReference type="InterPro" id="IPR036597">
    <property type="entry name" value="Fido-like_dom_sf"/>
</dbReference>
<evidence type="ECO:0000256" key="1">
    <source>
        <dbReference type="PIRSR" id="PIRSR640198-1"/>
    </source>
</evidence>